<keyword evidence="2 12" id="KW-0698">rRNA processing</keyword>
<dbReference type="Proteomes" id="UP000279307">
    <property type="component" value="Chromosome 7"/>
</dbReference>
<dbReference type="PROSITE" id="PS51689">
    <property type="entry name" value="SAM_RNA_A_N6_MT"/>
    <property type="match status" value="1"/>
</dbReference>
<gene>
    <name evidence="15" type="ORF">DMN91_006978</name>
    <name evidence="14" type="ORF">X777_09247</name>
</gene>
<comment type="caution">
    <text evidence="11">Lacks conserved residue(s) required for the propagation of feature annotation.</text>
</comment>
<evidence type="ECO:0000256" key="1">
    <source>
        <dbReference type="ARBA" id="ARBA00004173"/>
    </source>
</evidence>
<dbReference type="Gene3D" id="3.40.50.150">
    <property type="entry name" value="Vaccinia Virus protein VP39"/>
    <property type="match status" value="1"/>
</dbReference>
<keyword evidence="6 11" id="KW-0694">RNA-binding</keyword>
<accession>A0A026W748</accession>
<feature type="binding site" evidence="11">
    <location>
        <position position="209"/>
    </location>
    <ligand>
        <name>S-adenosyl-L-methionine</name>
        <dbReference type="ChEBI" id="CHEBI:59789"/>
    </ligand>
</feature>
<dbReference type="EMBL" id="KK107364">
    <property type="protein sequence ID" value="EZA51932.1"/>
    <property type="molecule type" value="Genomic_DNA"/>
</dbReference>
<feature type="binding site" evidence="11">
    <location>
        <position position="105"/>
    </location>
    <ligand>
        <name>S-adenosyl-L-methionine</name>
        <dbReference type="ChEBI" id="CHEBI:59789"/>
    </ligand>
</feature>
<dbReference type="AlphaFoldDB" id="A0A026W748"/>
<keyword evidence="7" id="KW-0809">Transit peptide</keyword>
<dbReference type="InterPro" id="IPR029063">
    <property type="entry name" value="SAM-dependent_MTases_sf"/>
</dbReference>
<dbReference type="STRING" id="2015173.A0A026W748"/>
<evidence type="ECO:0000256" key="13">
    <source>
        <dbReference type="SAM" id="MobiDB-lite"/>
    </source>
</evidence>
<reference evidence="14 16" key="1">
    <citation type="journal article" date="2014" name="Curr. Biol.">
        <title>The genome of the clonal raider ant Cerapachys biroi.</title>
        <authorList>
            <person name="Oxley P.R."/>
            <person name="Ji L."/>
            <person name="Fetter-Pruneda I."/>
            <person name="McKenzie S.K."/>
            <person name="Li C."/>
            <person name="Hu H."/>
            <person name="Zhang G."/>
            <person name="Kronauer D.J."/>
        </authorList>
    </citation>
    <scope>NUCLEOTIDE SEQUENCE [LARGE SCALE GENOMIC DNA]</scope>
</reference>
<keyword evidence="3 11" id="KW-0489">Methyltransferase</keyword>
<evidence type="ECO:0000256" key="2">
    <source>
        <dbReference type="ARBA" id="ARBA00022552"/>
    </source>
</evidence>
<dbReference type="GO" id="GO:0003723">
    <property type="term" value="F:RNA binding"/>
    <property type="evidence" value="ECO:0007669"/>
    <property type="project" value="UniProtKB-UniRule"/>
</dbReference>
<name>A0A026W748_OOCBI</name>
<evidence type="ECO:0000256" key="8">
    <source>
        <dbReference type="ARBA" id="ARBA00023015"/>
    </source>
</evidence>
<keyword evidence="4 11" id="KW-0808">Transferase</keyword>
<dbReference type="PANTHER" id="PTHR11727:SF13">
    <property type="entry name" value="DIMETHYLADENOSINE TRANSFERASE 2, MITOCHONDRIAL"/>
    <property type="match status" value="1"/>
</dbReference>
<dbReference type="InterPro" id="IPR001737">
    <property type="entry name" value="KsgA/Erm"/>
</dbReference>
<evidence type="ECO:0000313" key="16">
    <source>
        <dbReference type="Proteomes" id="UP000053097"/>
    </source>
</evidence>
<proteinExistence type="inferred from homology"/>
<dbReference type="OrthoDB" id="9895503at2759"/>
<comment type="subcellular location">
    <subcellularLocation>
        <location evidence="1">Mitochondrion</location>
    </subcellularLocation>
</comment>
<organism evidence="14 16">
    <name type="scientific">Ooceraea biroi</name>
    <name type="common">Clonal raider ant</name>
    <name type="synonym">Cerapachys biroi</name>
    <dbReference type="NCBI Taxonomy" id="2015173"/>
    <lineage>
        <taxon>Eukaryota</taxon>
        <taxon>Metazoa</taxon>
        <taxon>Ecdysozoa</taxon>
        <taxon>Arthropoda</taxon>
        <taxon>Hexapoda</taxon>
        <taxon>Insecta</taxon>
        <taxon>Pterygota</taxon>
        <taxon>Neoptera</taxon>
        <taxon>Endopterygota</taxon>
        <taxon>Hymenoptera</taxon>
        <taxon>Apocrita</taxon>
        <taxon>Aculeata</taxon>
        <taxon>Formicoidea</taxon>
        <taxon>Formicidae</taxon>
        <taxon>Dorylinae</taxon>
        <taxon>Ooceraea</taxon>
    </lineage>
</organism>
<evidence type="ECO:0000256" key="12">
    <source>
        <dbReference type="RuleBase" id="RU362106"/>
    </source>
</evidence>
<dbReference type="GO" id="GO:0006391">
    <property type="term" value="P:transcription initiation at mitochondrial promoter"/>
    <property type="evidence" value="ECO:0007669"/>
    <property type="project" value="TreeGrafter"/>
</dbReference>
<feature type="binding site" evidence="11">
    <location>
        <position position="161"/>
    </location>
    <ligand>
        <name>S-adenosyl-L-methionine</name>
        <dbReference type="ChEBI" id="CHEBI:59789"/>
    </ligand>
</feature>
<sequence length="450" mass="52789">MLRRRLLFAITSCFSERNIINVYCLISSYNNLHGHLKETKCINTMQMEEETKKVKLNDEEKTKQHTKRKKITVPNKQHVSDPTQSINSDMSNVCPKEYMKSLGINTDVLQLIDEEAAAKYVSLIIKDLLKNTCFVAEINPGFGIVTKRLLEAGVPLIHLYEARKDFHPILEKIQSIYPDRMNVRNFNLVNIGQLLYRDRHTGGNQVQENVLQNVENKKWEDESCMQIVGATNSSAFFRHLINSLIFQTSLMSNGRPVFYIMIPPSFWHKYTCDISNGKIYTSLKVMFQTMFHYEHLGTVDRKAFLPSARQKKTSSKHKYNSTFDEKLREDYKHMYVIKLEPRSDLYSLLTKKDWIVFWYFVRHHMRKRSNRLIPDLEKWAPGCGIKLIAKNYTIFTQFGDLTPTQILEVFKEFKSWPEYRESYFLGSMGDSLSTFNEPALLDFKFLQMDE</sequence>
<dbReference type="PANTHER" id="PTHR11727">
    <property type="entry name" value="DIMETHYLADENOSINE TRANSFERASE"/>
    <property type="match status" value="1"/>
</dbReference>
<dbReference type="Proteomes" id="UP000053097">
    <property type="component" value="Unassembled WGS sequence"/>
</dbReference>
<dbReference type="EMBL" id="QOIP01000007">
    <property type="protein sequence ID" value="RLU20370.1"/>
    <property type="molecule type" value="Genomic_DNA"/>
</dbReference>
<reference evidence="15" key="2">
    <citation type="journal article" date="2018" name="Genome Res.">
        <title>The genomic architecture and molecular evolution of ant odorant receptors.</title>
        <authorList>
            <person name="McKenzie S.K."/>
            <person name="Kronauer D.J.C."/>
        </authorList>
    </citation>
    <scope>NUCLEOTIDE SEQUENCE [LARGE SCALE GENOMIC DNA]</scope>
    <source>
        <strain evidence="15">Clonal line C1</strain>
    </source>
</reference>
<keyword evidence="8" id="KW-0805">Transcription regulation</keyword>
<evidence type="ECO:0000256" key="10">
    <source>
        <dbReference type="ARBA" id="ARBA00023163"/>
    </source>
</evidence>
<dbReference type="GO" id="GO:0034246">
    <property type="term" value="F:mitochondrial transcription factor activity"/>
    <property type="evidence" value="ECO:0007669"/>
    <property type="project" value="TreeGrafter"/>
</dbReference>
<evidence type="ECO:0000256" key="7">
    <source>
        <dbReference type="ARBA" id="ARBA00022946"/>
    </source>
</evidence>
<keyword evidence="16" id="KW-1185">Reference proteome</keyword>
<comment type="similarity">
    <text evidence="11 12">Belongs to the class I-like SAM-binding methyltransferase superfamily. rRNA adenine N(6)-methyltransferase family.</text>
</comment>
<keyword evidence="10" id="KW-0804">Transcription</keyword>
<feature type="compositionally biased region" description="Polar residues" evidence="13">
    <location>
        <begin position="74"/>
        <end position="86"/>
    </location>
</feature>
<evidence type="ECO:0000256" key="9">
    <source>
        <dbReference type="ARBA" id="ARBA00023128"/>
    </source>
</evidence>
<evidence type="ECO:0000256" key="11">
    <source>
        <dbReference type="PROSITE-ProRule" id="PRU01026"/>
    </source>
</evidence>
<dbReference type="Pfam" id="PF00398">
    <property type="entry name" value="RrnaAD"/>
    <property type="match status" value="1"/>
</dbReference>
<keyword evidence="9" id="KW-0496">Mitochondrion</keyword>
<keyword evidence="5 11" id="KW-0949">S-adenosyl-L-methionine</keyword>
<dbReference type="GO" id="GO:0005759">
    <property type="term" value="C:mitochondrial matrix"/>
    <property type="evidence" value="ECO:0007669"/>
    <property type="project" value="TreeGrafter"/>
</dbReference>
<dbReference type="GO" id="GO:0000179">
    <property type="term" value="F:rRNA (adenine-N6,N6-)-dimethyltransferase activity"/>
    <property type="evidence" value="ECO:0007669"/>
    <property type="project" value="UniProtKB-UniRule"/>
</dbReference>
<evidence type="ECO:0000256" key="4">
    <source>
        <dbReference type="ARBA" id="ARBA00022679"/>
    </source>
</evidence>
<evidence type="ECO:0000313" key="15">
    <source>
        <dbReference type="EMBL" id="RLU20370.1"/>
    </source>
</evidence>
<evidence type="ECO:0000256" key="3">
    <source>
        <dbReference type="ARBA" id="ARBA00022603"/>
    </source>
</evidence>
<evidence type="ECO:0000256" key="5">
    <source>
        <dbReference type="ARBA" id="ARBA00022691"/>
    </source>
</evidence>
<protein>
    <recommendedName>
        <fullName evidence="12">rRNA adenine N(6)-methyltransferase</fullName>
        <ecNumber evidence="12">2.1.1.-</ecNumber>
    </recommendedName>
</protein>
<dbReference type="EC" id="2.1.1.-" evidence="12"/>
<dbReference type="SUPFAM" id="SSF53335">
    <property type="entry name" value="S-adenosyl-L-methionine-dependent methyltransferases"/>
    <property type="match status" value="1"/>
</dbReference>
<evidence type="ECO:0000313" key="14">
    <source>
        <dbReference type="EMBL" id="EZA51932.1"/>
    </source>
</evidence>
<dbReference type="OMA" id="QFRQWPE"/>
<evidence type="ECO:0000256" key="6">
    <source>
        <dbReference type="ARBA" id="ARBA00022884"/>
    </source>
</evidence>
<feature type="region of interest" description="Disordered" evidence="13">
    <location>
        <begin position="55"/>
        <end position="86"/>
    </location>
</feature>
<reference evidence="15" key="3">
    <citation type="submission" date="2018-07" db="EMBL/GenBank/DDBJ databases">
        <authorList>
            <person name="Mckenzie S.K."/>
            <person name="Kronauer D.J.C."/>
        </authorList>
    </citation>
    <scope>NUCLEOTIDE SEQUENCE</scope>
    <source>
        <strain evidence="15">Clonal line C1</strain>
    </source>
</reference>